<name>A0A9Q1R147_9SOLA</name>
<accession>A0A9Q1R147</accession>
<dbReference type="OrthoDB" id="1744987at2759"/>
<dbReference type="InterPro" id="IPR038795">
    <property type="entry name" value="MED8_plant"/>
</dbReference>
<dbReference type="PANTHER" id="PTHR35552:SF1">
    <property type="entry name" value="MEDIATOR OF RNA POLYMERASE II TRANSCRIPTION SUBUNIT 8"/>
    <property type="match status" value="1"/>
</dbReference>
<gene>
    <name evidence="2" type="ORF">K7X08_034157</name>
</gene>
<organism evidence="2 3">
    <name type="scientific">Anisodus acutangulus</name>
    <dbReference type="NCBI Taxonomy" id="402998"/>
    <lineage>
        <taxon>Eukaryota</taxon>
        <taxon>Viridiplantae</taxon>
        <taxon>Streptophyta</taxon>
        <taxon>Embryophyta</taxon>
        <taxon>Tracheophyta</taxon>
        <taxon>Spermatophyta</taxon>
        <taxon>Magnoliopsida</taxon>
        <taxon>eudicotyledons</taxon>
        <taxon>Gunneridae</taxon>
        <taxon>Pentapetalae</taxon>
        <taxon>asterids</taxon>
        <taxon>lamiids</taxon>
        <taxon>Solanales</taxon>
        <taxon>Solanaceae</taxon>
        <taxon>Solanoideae</taxon>
        <taxon>Hyoscyameae</taxon>
        <taxon>Anisodus</taxon>
    </lineage>
</organism>
<protein>
    <submittedName>
        <fullName evidence="2">Uncharacterized protein</fullName>
    </submittedName>
</protein>
<reference evidence="3" key="1">
    <citation type="journal article" date="2023" name="Proc. Natl. Acad. Sci. U.S.A.">
        <title>Genomic and structural basis for evolution of tropane alkaloid biosynthesis.</title>
        <authorList>
            <person name="Wanga Y.-J."/>
            <person name="Taina T."/>
            <person name="Yua J.-Y."/>
            <person name="Lia J."/>
            <person name="Xua B."/>
            <person name="Chenc J."/>
            <person name="D'Auriad J.C."/>
            <person name="Huanga J.-P."/>
            <person name="Huanga S.-X."/>
        </authorList>
    </citation>
    <scope>NUCLEOTIDE SEQUENCE [LARGE SCALE GENOMIC DNA]</scope>
    <source>
        <strain evidence="3">cv. KIB-2019</strain>
    </source>
</reference>
<feature type="compositionally biased region" description="Polar residues" evidence="1">
    <location>
        <begin position="57"/>
        <end position="76"/>
    </location>
</feature>
<comment type="caution">
    <text evidence="2">The sequence shown here is derived from an EMBL/GenBank/DDBJ whole genome shotgun (WGS) entry which is preliminary data.</text>
</comment>
<keyword evidence="3" id="KW-1185">Reference proteome</keyword>
<evidence type="ECO:0000256" key="1">
    <source>
        <dbReference type="SAM" id="MobiDB-lite"/>
    </source>
</evidence>
<feature type="compositionally biased region" description="Low complexity" evidence="1">
    <location>
        <begin position="1"/>
        <end position="28"/>
    </location>
</feature>
<evidence type="ECO:0000313" key="2">
    <source>
        <dbReference type="EMBL" id="KAJ8535756.1"/>
    </source>
</evidence>
<dbReference type="GO" id="GO:0016592">
    <property type="term" value="C:mediator complex"/>
    <property type="evidence" value="ECO:0007669"/>
    <property type="project" value="InterPro"/>
</dbReference>
<feature type="region of interest" description="Disordered" evidence="1">
    <location>
        <begin position="1"/>
        <end position="90"/>
    </location>
</feature>
<evidence type="ECO:0000313" key="3">
    <source>
        <dbReference type="Proteomes" id="UP001152561"/>
    </source>
</evidence>
<dbReference type="AlphaFoldDB" id="A0A9Q1R147"/>
<dbReference type="Proteomes" id="UP001152561">
    <property type="component" value="Unassembled WGS sequence"/>
</dbReference>
<sequence length="130" mass="13797">MMNTPISSATDPSATTAAAVAAASAPAEAENDSISSNFLPNNSLGKPQCLDWDSLHGQPQMQFSQPLGAQQFQGRQLPSGAIHHGMGQSQLNQVNQLNRHLNQFSSSMNTALFNSAQSTPNSQMVILSFP</sequence>
<feature type="compositionally biased region" description="Polar residues" evidence="1">
    <location>
        <begin position="32"/>
        <end position="45"/>
    </location>
</feature>
<proteinExistence type="predicted"/>
<dbReference type="PANTHER" id="PTHR35552">
    <property type="entry name" value="MEDIATOR OF RNA POLYMERASE II TRANSCRIPTION SUBUNIT 8"/>
    <property type="match status" value="1"/>
</dbReference>
<dbReference type="EMBL" id="JAJAGQ010000018">
    <property type="protein sequence ID" value="KAJ8535756.1"/>
    <property type="molecule type" value="Genomic_DNA"/>
</dbReference>